<evidence type="ECO:0000313" key="2">
    <source>
        <dbReference type="EMBL" id="MCU4971387.1"/>
    </source>
</evidence>
<accession>A0AAP2YWX1</accession>
<evidence type="ECO:0000313" key="1">
    <source>
        <dbReference type="EMBL" id="MCU4740478.1"/>
    </source>
</evidence>
<keyword evidence="3" id="KW-1185">Reference proteome</keyword>
<comment type="caution">
    <text evidence="1">The sequence shown here is derived from an EMBL/GenBank/DDBJ whole genome shotgun (WGS) entry which is preliminary data.</text>
</comment>
<evidence type="ECO:0000313" key="4">
    <source>
        <dbReference type="Proteomes" id="UP001321018"/>
    </source>
</evidence>
<evidence type="ECO:0000313" key="3">
    <source>
        <dbReference type="Proteomes" id="UP001320972"/>
    </source>
</evidence>
<protein>
    <submittedName>
        <fullName evidence="1">DUF6517 family protein</fullName>
    </submittedName>
</protein>
<dbReference type="InterPro" id="IPR045396">
    <property type="entry name" value="DUF6517"/>
</dbReference>
<sequence>MHRRRFLGGLATVGLVASAGCVDRILGNFTSYTATPAAVSDAAIEETGYEHQETEEEVEEEDVAGETVEITNYISRYSRTVDIPLVGETEAGVFATITTPQVSVAGENYNPVGEMNNREIIALVQEQYDELSIGDSVDNRSVDTLGTTTNVETFEGEATVRDTNVDVFVDVSRFEHGDDHVIVGGVYPEQLSDEAERMTRLIEGLEHEG</sequence>
<dbReference type="EMBL" id="JAOPKB010000001">
    <property type="protein sequence ID" value="MCU4971387.1"/>
    <property type="molecule type" value="Genomic_DNA"/>
</dbReference>
<dbReference type="Proteomes" id="UP001321018">
    <property type="component" value="Unassembled WGS sequence"/>
</dbReference>
<dbReference type="Pfam" id="PF20127">
    <property type="entry name" value="DUF6517"/>
    <property type="match status" value="1"/>
</dbReference>
<proteinExistence type="predicted"/>
<dbReference type="AlphaFoldDB" id="A0AAP2YWX1"/>
<organism evidence="1 4">
    <name type="scientific">Natronoglomus mannanivorans</name>
    <dbReference type="NCBI Taxonomy" id="2979990"/>
    <lineage>
        <taxon>Archaea</taxon>
        <taxon>Methanobacteriati</taxon>
        <taxon>Methanobacteriota</taxon>
        <taxon>Stenosarchaea group</taxon>
        <taxon>Halobacteria</taxon>
        <taxon>Halobacteriales</taxon>
        <taxon>Natrialbaceae</taxon>
        <taxon>Natronoglomus</taxon>
    </lineage>
</organism>
<reference evidence="1 3" key="1">
    <citation type="submission" date="2022-09" db="EMBL/GenBank/DDBJ databases">
        <title>Enrichment on poylsaccharides allowed isolation of novel metabolic and taxonomic groups of Haloarchaea.</title>
        <authorList>
            <person name="Sorokin D.Y."/>
            <person name="Elcheninov A.G."/>
            <person name="Khizhniak T.V."/>
            <person name="Kolganova T.V."/>
            <person name="Kublanov I.V."/>
        </authorList>
    </citation>
    <scope>NUCLEOTIDE SEQUENCE</scope>
    <source>
        <strain evidence="2 3">AArc-m2/3/4</strain>
        <strain evidence="1">AArc-xg1-1</strain>
    </source>
</reference>
<dbReference type="PROSITE" id="PS51257">
    <property type="entry name" value="PROKAR_LIPOPROTEIN"/>
    <property type="match status" value="1"/>
</dbReference>
<dbReference type="RefSeq" id="WP_338002307.1">
    <property type="nucleotide sequence ID" value="NZ_JAOPKA010000001.1"/>
</dbReference>
<name>A0AAP2YWX1_9EURY</name>
<dbReference type="Proteomes" id="UP001320972">
    <property type="component" value="Unassembled WGS sequence"/>
</dbReference>
<dbReference type="EMBL" id="JAOPKA010000001">
    <property type="protein sequence ID" value="MCU4740478.1"/>
    <property type="molecule type" value="Genomic_DNA"/>
</dbReference>
<gene>
    <name evidence="2" type="ORF">OB955_01355</name>
    <name evidence="1" type="ORF">OB960_03585</name>
</gene>